<feature type="domain" description="Alpha/beta hydrolase fold-3" evidence="2">
    <location>
        <begin position="84"/>
        <end position="295"/>
    </location>
</feature>
<name>A0ABV3DGE1_9ACTN</name>
<dbReference type="RefSeq" id="WP_358353801.1">
    <property type="nucleotide sequence ID" value="NZ_JBEZFP010000032.1"/>
</dbReference>
<gene>
    <name evidence="3" type="ORF">AB0C36_15070</name>
</gene>
<dbReference type="Proteomes" id="UP001551482">
    <property type="component" value="Unassembled WGS sequence"/>
</dbReference>
<dbReference type="InterPro" id="IPR029058">
    <property type="entry name" value="AB_hydrolase_fold"/>
</dbReference>
<sequence length="321" mass="33669">MDHAEDRIDPQLRALLPMLPRVDVADPAGFREAQRVRQAQLAAAAGPLPGVTVADRTVPGVADGPDVPIRVYAPDRDPALRGVLVWFHGGGYVFGDIASSDRSCAALAVEADCVVVSVEYRLAPEDPYPAGLEDAHAALLWVAEHASEVVGGGVDASRIAVGGVSAGAGLAAALALYVRDKGGPALVLQLLDNPMIDNHVGTVSANAFTDTPLWTGPQDRLAWSAYLGGLAGSPEADVPPYAAPSRASELAGLPPAFVTANEFDPLRDEGIEYALRLLQAGVPVELHHRPGTFHGSNFLPGAEVSERAREDMYAAVRRAFV</sequence>
<accession>A0ABV3DGE1</accession>
<reference evidence="3 4" key="1">
    <citation type="submission" date="2024-06" db="EMBL/GenBank/DDBJ databases">
        <title>The Natural Products Discovery Center: Release of the First 8490 Sequenced Strains for Exploring Actinobacteria Biosynthetic Diversity.</title>
        <authorList>
            <person name="Kalkreuter E."/>
            <person name="Kautsar S.A."/>
            <person name="Yang D."/>
            <person name="Bader C.D."/>
            <person name="Teijaro C.N."/>
            <person name="Fluegel L."/>
            <person name="Davis C.M."/>
            <person name="Simpson J.R."/>
            <person name="Lauterbach L."/>
            <person name="Steele A.D."/>
            <person name="Gui C."/>
            <person name="Meng S."/>
            <person name="Li G."/>
            <person name="Viehrig K."/>
            <person name="Ye F."/>
            <person name="Su P."/>
            <person name="Kiefer A.F."/>
            <person name="Nichols A."/>
            <person name="Cepeda A.J."/>
            <person name="Yan W."/>
            <person name="Fan B."/>
            <person name="Jiang Y."/>
            <person name="Adhikari A."/>
            <person name="Zheng C.-J."/>
            <person name="Schuster L."/>
            <person name="Cowan T.M."/>
            <person name="Smanski M.J."/>
            <person name="Chevrette M.G."/>
            <person name="De Carvalho L.P.S."/>
            <person name="Shen B."/>
        </authorList>
    </citation>
    <scope>NUCLEOTIDE SEQUENCE [LARGE SCALE GENOMIC DNA]</scope>
    <source>
        <strain evidence="3 4">NPDC048946</strain>
    </source>
</reference>
<dbReference type="Gene3D" id="3.40.50.1820">
    <property type="entry name" value="alpha/beta hydrolase"/>
    <property type="match status" value="1"/>
</dbReference>
<protein>
    <submittedName>
        <fullName evidence="3">Alpha/beta hydrolase</fullName>
    </submittedName>
</protein>
<dbReference type="GO" id="GO:0016787">
    <property type="term" value="F:hydrolase activity"/>
    <property type="evidence" value="ECO:0007669"/>
    <property type="project" value="UniProtKB-KW"/>
</dbReference>
<dbReference type="Pfam" id="PF07859">
    <property type="entry name" value="Abhydrolase_3"/>
    <property type="match status" value="1"/>
</dbReference>
<keyword evidence="1 3" id="KW-0378">Hydrolase</keyword>
<keyword evidence="4" id="KW-1185">Reference proteome</keyword>
<dbReference type="PANTHER" id="PTHR48081">
    <property type="entry name" value="AB HYDROLASE SUPERFAMILY PROTEIN C4A8.06C"/>
    <property type="match status" value="1"/>
</dbReference>
<organism evidence="3 4">
    <name type="scientific">Streptodolium elevatio</name>
    <dbReference type="NCBI Taxonomy" id="3157996"/>
    <lineage>
        <taxon>Bacteria</taxon>
        <taxon>Bacillati</taxon>
        <taxon>Actinomycetota</taxon>
        <taxon>Actinomycetes</taxon>
        <taxon>Kitasatosporales</taxon>
        <taxon>Streptomycetaceae</taxon>
        <taxon>Streptodolium</taxon>
    </lineage>
</organism>
<evidence type="ECO:0000259" key="2">
    <source>
        <dbReference type="Pfam" id="PF07859"/>
    </source>
</evidence>
<dbReference type="InterPro" id="IPR050300">
    <property type="entry name" value="GDXG_lipolytic_enzyme"/>
</dbReference>
<evidence type="ECO:0000313" key="4">
    <source>
        <dbReference type="Proteomes" id="UP001551482"/>
    </source>
</evidence>
<proteinExistence type="predicted"/>
<evidence type="ECO:0000256" key="1">
    <source>
        <dbReference type="ARBA" id="ARBA00022801"/>
    </source>
</evidence>
<evidence type="ECO:0000313" key="3">
    <source>
        <dbReference type="EMBL" id="MEU8134825.1"/>
    </source>
</evidence>
<dbReference type="PANTHER" id="PTHR48081:SF8">
    <property type="entry name" value="ALPHA_BETA HYDROLASE FOLD-3 DOMAIN-CONTAINING PROTEIN-RELATED"/>
    <property type="match status" value="1"/>
</dbReference>
<dbReference type="InterPro" id="IPR013094">
    <property type="entry name" value="AB_hydrolase_3"/>
</dbReference>
<dbReference type="EMBL" id="JBEZFP010000032">
    <property type="protein sequence ID" value="MEU8134825.1"/>
    <property type="molecule type" value="Genomic_DNA"/>
</dbReference>
<comment type="caution">
    <text evidence="3">The sequence shown here is derived from an EMBL/GenBank/DDBJ whole genome shotgun (WGS) entry which is preliminary data.</text>
</comment>
<dbReference type="SUPFAM" id="SSF53474">
    <property type="entry name" value="alpha/beta-Hydrolases"/>
    <property type="match status" value="1"/>
</dbReference>